<dbReference type="InterPro" id="IPR041588">
    <property type="entry name" value="Integrase_H2C2"/>
</dbReference>
<keyword evidence="15" id="KW-0511">Multifunctional enzyme</keyword>
<evidence type="ECO:0000256" key="12">
    <source>
        <dbReference type="ARBA" id="ARBA00022932"/>
    </source>
</evidence>
<dbReference type="Pfam" id="PF00078">
    <property type="entry name" value="RVT_1"/>
    <property type="match status" value="1"/>
</dbReference>
<dbReference type="InterPro" id="IPR016197">
    <property type="entry name" value="Chromo-like_dom_sf"/>
</dbReference>
<dbReference type="InterPro" id="IPR056924">
    <property type="entry name" value="SH3_Tf2-1"/>
</dbReference>
<dbReference type="Gene3D" id="1.10.340.70">
    <property type="match status" value="1"/>
</dbReference>
<dbReference type="OrthoDB" id="1936908at2759"/>
<evidence type="ECO:0000256" key="3">
    <source>
        <dbReference type="ARBA" id="ARBA00022695"/>
    </source>
</evidence>
<keyword evidence="10" id="KW-0229">DNA integration</keyword>
<dbReference type="FunFam" id="3.30.70.270:FF:000020">
    <property type="entry name" value="Transposon Tf2-6 polyprotein-like Protein"/>
    <property type="match status" value="1"/>
</dbReference>
<dbReference type="SUPFAM" id="SSF53098">
    <property type="entry name" value="Ribonuclease H-like"/>
    <property type="match status" value="1"/>
</dbReference>
<dbReference type="GO" id="GO:0004190">
    <property type="term" value="F:aspartic-type endopeptidase activity"/>
    <property type="evidence" value="ECO:0007669"/>
    <property type="project" value="UniProtKB-KW"/>
</dbReference>
<dbReference type="CDD" id="cd00303">
    <property type="entry name" value="retropepsin_like"/>
    <property type="match status" value="1"/>
</dbReference>
<keyword evidence="8" id="KW-0378">Hydrolase</keyword>
<feature type="domain" description="Reverse transcriptase" evidence="19">
    <location>
        <begin position="626"/>
        <end position="805"/>
    </location>
</feature>
<dbReference type="GO" id="GO:0006310">
    <property type="term" value="P:DNA recombination"/>
    <property type="evidence" value="ECO:0007669"/>
    <property type="project" value="UniProtKB-KW"/>
</dbReference>
<dbReference type="GO" id="GO:0004519">
    <property type="term" value="F:endonuclease activity"/>
    <property type="evidence" value="ECO:0007669"/>
    <property type="project" value="UniProtKB-KW"/>
</dbReference>
<evidence type="ECO:0000256" key="14">
    <source>
        <dbReference type="ARBA" id="ARBA00023172"/>
    </source>
</evidence>
<keyword evidence="7" id="KW-0255">Endonuclease</keyword>
<evidence type="ECO:0000256" key="8">
    <source>
        <dbReference type="ARBA" id="ARBA00022801"/>
    </source>
</evidence>
<evidence type="ECO:0000313" key="20">
    <source>
        <dbReference type="EMBL" id="KAG8474332.1"/>
    </source>
</evidence>
<dbReference type="Gene3D" id="4.10.60.10">
    <property type="entry name" value="Zinc finger, CCHC-type"/>
    <property type="match status" value="1"/>
</dbReference>
<feature type="region of interest" description="Disordered" evidence="17">
    <location>
        <begin position="326"/>
        <end position="383"/>
    </location>
</feature>
<evidence type="ECO:0000256" key="11">
    <source>
        <dbReference type="ARBA" id="ARBA00022918"/>
    </source>
</evidence>
<keyword evidence="16" id="KW-0863">Zinc-finger</keyword>
<sequence length="1470" mass="166597">MSARAARGRGRGRGRGRARAGSSSSGHMPTTKTSVPSATEVESHDRGAGDDALSQAMLRVLERVAGASLGNGIRGSISERLRANGAEIFRGVSGVAPNVAEYWLEATERIMDDLDCSVEQKLKGAVSLLRDEAYQWWLTVRDGTPADRVTWELFKTAFKGKYVGASYVDARRKEFLNLVQGGKTVAEYEAEFLRLSRYAVGIVATEYERSVRFEDGLRDDLKVLIAPQRERDFAVLVEKAKIAEEVKRTERQNREKDQNRFRRDSGPSGGASKNVKRARVEEPVRAVPMNVVRLPICKDCGKVHMGECRKRSGACFRCGSMEHRVKDCPQRTDQVQVTDQRVAQPARGGPQPPRRRGQGRGGNGNGNGRGRGTPGRGAENAEARQPALVYAARRREEGDAPNVITGTFLVSNLPFTALVDIGSTHSYVACAISGLLGVHSENIESGVSVLSHLGHSVRVDKLYRDVPLETQGKVFSGDLMELPFGEFDLILGMDWLVKHKATLDCAAKRMVLRTTEGDEIMMIGERRDYLSNVISALRAEKWIRKGCEAYLAFISQTDVEGLTVDKVRTVKEFQDVFPEELPGLLPNREVEFGIDLLPGTAPVSIAPYRMAPKELVELKAQIQELLDRGFIRPSVSPWGAPVLFVKKKDGTMRMYIDYRQLNKLTIKNKYPLPRIDNLFDQLKGASVFSKIDLRSGYHQLRVKEADIHKTAFRTRYGHYEFLVMPFGLTNAPAAFMDLMNRVFQPFLDQFVVVFIDDILVYSETEVKHDEHLRTVLQVLREKELYAKFSKCEFWLREVTFLGHVVSAEGIKVDPRKIEAILEWKPPRSVSEIRSFLGLAGYYRRFVEGFSVMAAPLTKLIRKGVPFVWTEKQQEAFERLKKVLTEAPVLIQPESGKDFTVYSDASHVGLGCVLMQEGKVVAYASRQLKPHEGNYPTHDFELAELNLRQRRWIELLKDYDCLIEYHPGKANVVADALSRRAIKEKQLKDESLVTRFQQVKEGGTSEFGLNDEGVLCFRGRICVPKDSDLRQSILREAHGGLCAMHPGGNKLYHDLRELYWWPGLKREVTEFVGKCLTCQQVKAEHQLPSGLLQPVKIPLWKWERVTMDFVSGLPLTPSKKDSIWKLYDFMEFQFRSSPIEILDSHLSKRVIQILEDMLRGCVIEFRGSWEDYLPLAEFAYNNSYQSSIRMAPYEALYGRRCRTPSCWTELGERQVLGPELVADTDDKVKLIRDRLKEASDRQKSYADLKHKEIEYFVGDMVFLKRVGPVAYQLELPPELDRIHDVFHVSMLRRYRSDPTHVVPVTEIEVRTDLTFEEEPVQILDRDVKVLRRKSVPLVKVLWRNHGREEATWEPEEAMQQQYPHLFGPVKVCQWEFELLRGLNKDKDKGGNLGADQGARGGRPRDFSLGNSARECSRILKSLKAQFPLSKEGLDLHQERVGNSLEAFTKESVHDLKAVDQGLGQVERPDLG</sequence>
<evidence type="ECO:0000256" key="16">
    <source>
        <dbReference type="PROSITE-ProRule" id="PRU00047"/>
    </source>
</evidence>
<dbReference type="InterPro" id="IPR050951">
    <property type="entry name" value="Retrovirus_Pol_polyprotein"/>
</dbReference>
<keyword evidence="14" id="KW-0233">DNA recombination</keyword>
<keyword evidence="6" id="KW-0064">Aspartyl protease</keyword>
<dbReference type="InterPro" id="IPR041577">
    <property type="entry name" value="RT_RNaseH_2"/>
</dbReference>
<keyword evidence="3" id="KW-0548">Nucleotidyltransferase</keyword>
<dbReference type="CDD" id="cd09274">
    <property type="entry name" value="RNase_HI_RT_Ty3"/>
    <property type="match status" value="1"/>
</dbReference>
<keyword evidence="13" id="KW-0238">DNA-binding</keyword>
<dbReference type="CDD" id="cd01647">
    <property type="entry name" value="RT_LTR"/>
    <property type="match status" value="1"/>
</dbReference>
<keyword evidence="21" id="KW-1185">Reference proteome</keyword>
<dbReference type="Pfam" id="PF00098">
    <property type="entry name" value="zf-CCHC"/>
    <property type="match status" value="1"/>
</dbReference>
<evidence type="ECO:0000256" key="15">
    <source>
        <dbReference type="ARBA" id="ARBA00023268"/>
    </source>
</evidence>
<dbReference type="Gene3D" id="3.30.420.10">
    <property type="entry name" value="Ribonuclease H-like superfamily/Ribonuclease H"/>
    <property type="match status" value="1"/>
</dbReference>
<keyword evidence="4" id="KW-0540">Nuclease</keyword>
<dbReference type="InterPro" id="IPR043128">
    <property type="entry name" value="Rev_trsase/Diguanyl_cyclase"/>
</dbReference>
<dbReference type="Pfam" id="PF03732">
    <property type="entry name" value="Retrotrans_gag"/>
    <property type="match status" value="1"/>
</dbReference>
<dbReference type="PROSITE" id="PS50158">
    <property type="entry name" value="ZF_CCHC"/>
    <property type="match status" value="1"/>
</dbReference>
<keyword evidence="2" id="KW-0808">Transferase</keyword>
<dbReference type="GO" id="GO:0003887">
    <property type="term" value="F:DNA-directed DNA polymerase activity"/>
    <property type="evidence" value="ECO:0007669"/>
    <property type="project" value="UniProtKB-KW"/>
</dbReference>
<protein>
    <recommendedName>
        <fullName evidence="22">Reverse transcriptase</fullName>
    </recommendedName>
</protein>
<evidence type="ECO:0000256" key="13">
    <source>
        <dbReference type="ARBA" id="ARBA00023125"/>
    </source>
</evidence>
<dbReference type="InterPro" id="IPR005162">
    <property type="entry name" value="Retrotrans_gag_dom"/>
</dbReference>
<dbReference type="PANTHER" id="PTHR37984:SF5">
    <property type="entry name" value="PROTEIN NYNRIN-LIKE"/>
    <property type="match status" value="1"/>
</dbReference>
<feature type="compositionally biased region" description="Polar residues" evidence="17">
    <location>
        <begin position="331"/>
        <end position="341"/>
    </location>
</feature>
<keyword evidence="11" id="KW-0695">RNA-directed DNA polymerase</keyword>
<dbReference type="GO" id="GO:0008270">
    <property type="term" value="F:zinc ion binding"/>
    <property type="evidence" value="ECO:0007669"/>
    <property type="project" value="UniProtKB-KW"/>
</dbReference>
<evidence type="ECO:0000256" key="7">
    <source>
        <dbReference type="ARBA" id="ARBA00022759"/>
    </source>
</evidence>
<dbReference type="InterPro" id="IPR000477">
    <property type="entry name" value="RT_dom"/>
</dbReference>
<feature type="region of interest" description="Disordered" evidence="17">
    <location>
        <begin position="1"/>
        <end position="49"/>
    </location>
</feature>
<dbReference type="InterPro" id="IPR012337">
    <property type="entry name" value="RNaseH-like_sf"/>
</dbReference>
<comment type="caution">
    <text evidence="20">The sequence shown here is derived from an EMBL/GenBank/DDBJ whole genome shotgun (WGS) entry which is preliminary data.</text>
</comment>
<reference evidence="20 21" key="1">
    <citation type="journal article" date="2021" name="bioRxiv">
        <title>The Gossypium anomalum genome as a resource for cotton improvement and evolutionary analysis of hybrid incompatibility.</title>
        <authorList>
            <person name="Grover C.E."/>
            <person name="Yuan D."/>
            <person name="Arick M.A."/>
            <person name="Miller E.R."/>
            <person name="Hu G."/>
            <person name="Peterson D.G."/>
            <person name="Wendel J.F."/>
            <person name="Udall J.A."/>
        </authorList>
    </citation>
    <scope>NUCLEOTIDE SEQUENCE [LARGE SCALE GENOMIC DNA]</scope>
    <source>
        <strain evidence="20">JFW-Udall</strain>
        <tissue evidence="20">Leaf</tissue>
    </source>
</reference>
<evidence type="ECO:0000256" key="6">
    <source>
        <dbReference type="ARBA" id="ARBA00022750"/>
    </source>
</evidence>
<dbReference type="Gene3D" id="3.30.70.270">
    <property type="match status" value="2"/>
</dbReference>
<feature type="domain" description="CCHC-type" evidence="18">
    <location>
        <begin position="315"/>
        <end position="330"/>
    </location>
</feature>
<dbReference type="FunFam" id="3.10.10.10:FF:000007">
    <property type="entry name" value="Retrovirus-related Pol polyprotein from transposon 17.6-like Protein"/>
    <property type="match status" value="1"/>
</dbReference>
<evidence type="ECO:0000256" key="1">
    <source>
        <dbReference type="ARBA" id="ARBA00022670"/>
    </source>
</evidence>
<organism evidence="20 21">
    <name type="scientific">Gossypium anomalum</name>
    <dbReference type="NCBI Taxonomy" id="47600"/>
    <lineage>
        <taxon>Eukaryota</taxon>
        <taxon>Viridiplantae</taxon>
        <taxon>Streptophyta</taxon>
        <taxon>Embryophyta</taxon>
        <taxon>Tracheophyta</taxon>
        <taxon>Spermatophyta</taxon>
        <taxon>Magnoliopsida</taxon>
        <taxon>eudicotyledons</taxon>
        <taxon>Gunneridae</taxon>
        <taxon>Pentapetalae</taxon>
        <taxon>rosids</taxon>
        <taxon>malvids</taxon>
        <taxon>Malvales</taxon>
        <taxon>Malvaceae</taxon>
        <taxon>Malvoideae</taxon>
        <taxon>Gossypium</taxon>
    </lineage>
</organism>
<dbReference type="InterPro" id="IPR001878">
    <property type="entry name" value="Znf_CCHC"/>
</dbReference>
<dbReference type="Pfam" id="PF08284">
    <property type="entry name" value="RVP_2"/>
    <property type="match status" value="1"/>
</dbReference>
<feature type="region of interest" description="Disordered" evidence="17">
    <location>
        <begin position="248"/>
        <end position="281"/>
    </location>
</feature>
<dbReference type="InterPro" id="IPR036397">
    <property type="entry name" value="RNaseH_sf"/>
</dbReference>
<dbReference type="GO" id="GO:0015074">
    <property type="term" value="P:DNA integration"/>
    <property type="evidence" value="ECO:0007669"/>
    <property type="project" value="UniProtKB-KW"/>
</dbReference>
<keyword evidence="5" id="KW-0479">Metal-binding</keyword>
<dbReference type="Pfam" id="PF24626">
    <property type="entry name" value="SH3_Tf2-1"/>
    <property type="match status" value="1"/>
</dbReference>
<dbReference type="PROSITE" id="PS50878">
    <property type="entry name" value="RT_POL"/>
    <property type="match status" value="1"/>
</dbReference>
<dbReference type="InterPro" id="IPR043502">
    <property type="entry name" value="DNA/RNA_pol_sf"/>
</dbReference>
<evidence type="ECO:0000256" key="4">
    <source>
        <dbReference type="ARBA" id="ARBA00022722"/>
    </source>
</evidence>
<dbReference type="SMART" id="SM00343">
    <property type="entry name" value="ZnF_C2HC"/>
    <property type="match status" value="1"/>
</dbReference>
<dbReference type="Gene3D" id="2.40.70.10">
    <property type="entry name" value="Acid Proteases"/>
    <property type="match status" value="1"/>
</dbReference>
<evidence type="ECO:0008006" key="22">
    <source>
        <dbReference type="Google" id="ProtNLM"/>
    </source>
</evidence>
<evidence type="ECO:0000256" key="9">
    <source>
        <dbReference type="ARBA" id="ARBA00022842"/>
    </source>
</evidence>
<dbReference type="PANTHER" id="PTHR37984">
    <property type="entry name" value="PROTEIN CBG26694"/>
    <property type="match status" value="1"/>
</dbReference>
<keyword evidence="9" id="KW-0460">Magnesium</keyword>
<dbReference type="SUPFAM" id="SSF54160">
    <property type="entry name" value="Chromo domain-like"/>
    <property type="match status" value="1"/>
</dbReference>
<feature type="compositionally biased region" description="Basic residues" evidence="17">
    <location>
        <begin position="1"/>
        <end position="18"/>
    </location>
</feature>
<dbReference type="GO" id="GO:0006508">
    <property type="term" value="P:proteolysis"/>
    <property type="evidence" value="ECO:0007669"/>
    <property type="project" value="UniProtKB-KW"/>
</dbReference>
<feature type="compositionally biased region" description="Basic and acidic residues" evidence="17">
    <location>
        <begin position="248"/>
        <end position="265"/>
    </location>
</feature>
<dbReference type="GO" id="GO:0003964">
    <property type="term" value="F:RNA-directed DNA polymerase activity"/>
    <property type="evidence" value="ECO:0007669"/>
    <property type="project" value="UniProtKB-KW"/>
</dbReference>
<dbReference type="EMBL" id="JAHUZN010000012">
    <property type="protein sequence ID" value="KAG8474332.1"/>
    <property type="molecule type" value="Genomic_DNA"/>
</dbReference>
<feature type="region of interest" description="Disordered" evidence="17">
    <location>
        <begin position="1386"/>
        <end position="1408"/>
    </location>
</feature>
<dbReference type="SUPFAM" id="SSF50630">
    <property type="entry name" value="Acid proteases"/>
    <property type="match status" value="1"/>
</dbReference>
<feature type="compositionally biased region" description="Gly residues" evidence="17">
    <location>
        <begin position="359"/>
        <end position="375"/>
    </location>
</feature>
<name>A0A8J5Y3W3_9ROSI</name>
<accession>A0A8J5Y3W3</accession>
<dbReference type="GO" id="GO:0003677">
    <property type="term" value="F:DNA binding"/>
    <property type="evidence" value="ECO:0007669"/>
    <property type="project" value="UniProtKB-KW"/>
</dbReference>
<evidence type="ECO:0000256" key="17">
    <source>
        <dbReference type="SAM" id="MobiDB-lite"/>
    </source>
</evidence>
<evidence type="ECO:0000259" key="18">
    <source>
        <dbReference type="PROSITE" id="PS50158"/>
    </source>
</evidence>
<feature type="compositionally biased region" description="Polar residues" evidence="17">
    <location>
        <begin position="27"/>
        <end position="37"/>
    </location>
</feature>
<dbReference type="Pfam" id="PF17919">
    <property type="entry name" value="RT_RNaseH_2"/>
    <property type="match status" value="1"/>
</dbReference>
<dbReference type="SUPFAM" id="SSF56672">
    <property type="entry name" value="DNA/RNA polymerases"/>
    <property type="match status" value="1"/>
</dbReference>
<gene>
    <name evidence="20" type="ORF">CXB51_033767</name>
</gene>
<evidence type="ECO:0000256" key="2">
    <source>
        <dbReference type="ARBA" id="ARBA00022679"/>
    </source>
</evidence>
<dbReference type="Pfam" id="PF17921">
    <property type="entry name" value="Integrase_H2C2"/>
    <property type="match status" value="1"/>
</dbReference>
<dbReference type="Proteomes" id="UP000701853">
    <property type="component" value="Chromosome 12"/>
</dbReference>
<evidence type="ECO:0000256" key="5">
    <source>
        <dbReference type="ARBA" id="ARBA00022723"/>
    </source>
</evidence>
<proteinExistence type="predicted"/>
<keyword evidence="16" id="KW-0862">Zinc</keyword>
<evidence type="ECO:0000256" key="10">
    <source>
        <dbReference type="ARBA" id="ARBA00022908"/>
    </source>
</evidence>
<dbReference type="Gene3D" id="3.10.10.10">
    <property type="entry name" value="HIV Type 1 Reverse Transcriptase, subunit A, domain 1"/>
    <property type="match status" value="1"/>
</dbReference>
<evidence type="ECO:0000259" key="19">
    <source>
        <dbReference type="PROSITE" id="PS50878"/>
    </source>
</evidence>
<dbReference type="InterPro" id="IPR021109">
    <property type="entry name" value="Peptidase_aspartic_dom_sf"/>
</dbReference>
<keyword evidence="12" id="KW-0239">DNA-directed DNA polymerase</keyword>
<keyword evidence="1" id="KW-0645">Protease</keyword>
<evidence type="ECO:0000313" key="21">
    <source>
        <dbReference type="Proteomes" id="UP000701853"/>
    </source>
</evidence>